<dbReference type="GO" id="GO:0000164">
    <property type="term" value="C:protein phosphatase type 1 complex"/>
    <property type="evidence" value="ECO:0007669"/>
    <property type="project" value="TreeGrafter"/>
</dbReference>
<dbReference type="PANTHER" id="PTHR12307:SF2">
    <property type="entry name" value="PROTEIN PHOSPHATASE 1 REGULATORY SUBUNIT 3A"/>
    <property type="match status" value="1"/>
</dbReference>
<dbReference type="AlphaFoldDB" id="A0A553MNR7"/>
<dbReference type="Proteomes" id="UP000316079">
    <property type="component" value="Unassembled WGS sequence"/>
</dbReference>
<feature type="region of interest" description="Disordered" evidence="1">
    <location>
        <begin position="273"/>
        <end position="293"/>
    </location>
</feature>
<dbReference type="GO" id="GO:0008157">
    <property type="term" value="F:protein phosphatase 1 binding"/>
    <property type="evidence" value="ECO:0007669"/>
    <property type="project" value="TreeGrafter"/>
</dbReference>
<keyword evidence="4" id="KW-1185">Reference proteome</keyword>
<feature type="compositionally biased region" description="Basic and acidic residues" evidence="1">
    <location>
        <begin position="848"/>
        <end position="860"/>
    </location>
</feature>
<dbReference type="Gene3D" id="2.60.40.2440">
    <property type="entry name" value="Carbohydrate binding type-21 domain"/>
    <property type="match status" value="1"/>
</dbReference>
<protein>
    <recommendedName>
        <fullName evidence="2">CBM21 domain-containing protein</fullName>
    </recommendedName>
</protein>
<dbReference type="OrthoDB" id="1881at2759"/>
<feature type="compositionally biased region" description="Basic and acidic residues" evidence="1">
    <location>
        <begin position="580"/>
        <end position="602"/>
    </location>
</feature>
<comment type="caution">
    <text evidence="3">The sequence shown here is derived from an EMBL/GenBank/DDBJ whole genome shotgun (WGS) entry which is preliminary data.</text>
</comment>
<feature type="compositionally biased region" description="Polar residues" evidence="1">
    <location>
        <begin position="603"/>
        <end position="612"/>
    </location>
</feature>
<feature type="non-terminal residue" evidence="3">
    <location>
        <position position="1106"/>
    </location>
</feature>
<feature type="compositionally biased region" description="Low complexity" evidence="1">
    <location>
        <begin position="62"/>
        <end position="74"/>
    </location>
</feature>
<gene>
    <name evidence="3" type="ORF">DNTS_001793</name>
</gene>
<evidence type="ECO:0000313" key="4">
    <source>
        <dbReference type="Proteomes" id="UP000316079"/>
    </source>
</evidence>
<dbReference type="STRING" id="623744.A0A553MNR7"/>
<feature type="compositionally biased region" description="Basic and acidic residues" evidence="1">
    <location>
        <begin position="335"/>
        <end position="357"/>
    </location>
</feature>
<feature type="region of interest" description="Disordered" evidence="1">
    <location>
        <begin position="40"/>
        <end position="74"/>
    </location>
</feature>
<feature type="compositionally biased region" description="Polar residues" evidence="1">
    <location>
        <begin position="273"/>
        <end position="291"/>
    </location>
</feature>
<evidence type="ECO:0000256" key="1">
    <source>
        <dbReference type="SAM" id="MobiDB-lite"/>
    </source>
</evidence>
<name>A0A553MNR7_9TELE</name>
<feature type="region of interest" description="Disordered" evidence="1">
    <location>
        <begin position="579"/>
        <end position="657"/>
    </location>
</feature>
<feature type="region of interest" description="Disordered" evidence="1">
    <location>
        <begin position="841"/>
        <end position="860"/>
    </location>
</feature>
<evidence type="ECO:0000259" key="2">
    <source>
        <dbReference type="PROSITE" id="PS51159"/>
    </source>
</evidence>
<reference evidence="3 4" key="1">
    <citation type="journal article" date="2019" name="Sci. Data">
        <title>Hybrid genome assembly and annotation of Danionella translucida.</title>
        <authorList>
            <person name="Kadobianskyi M."/>
            <person name="Schulze L."/>
            <person name="Schuelke M."/>
            <person name="Judkewitz B."/>
        </authorList>
    </citation>
    <scope>NUCLEOTIDE SEQUENCE [LARGE SCALE GENOMIC DNA]</scope>
    <source>
        <strain evidence="3 4">Bolton</strain>
    </source>
</reference>
<dbReference type="InterPro" id="IPR050782">
    <property type="entry name" value="PP1_regulatory_subunit_3"/>
</dbReference>
<dbReference type="PROSITE" id="PS51159">
    <property type="entry name" value="CBM21"/>
    <property type="match status" value="1"/>
</dbReference>
<sequence length="1106" mass="125454">MSSSHPLSHCLMESVGALVSPTGVITNLLSLPTPCPWDEDEESLGLEGIKPKLSPVPRRRSSASSDDSFSPLSSSRKVSFADAFGLSLVTVKQFDAWGATAPSGSLESDLNDDKEYYMTPLFTFPQTAENLSQRVYEQKLELESLEMLPGTTTIRGIIRVLNVCFDKMVYVRTSLDSWRSHFDLLAEYVIGSNSGEMDCFSFKLTLVPPFGEEGARVDFCLRCETSVGTFWANNSGENYSLCCCERIKKKPQNEGEIRRKSCLKAISTTFSEPSVTASNNEESPDTYSGKTTDPILLNHKTERLEKEAKELVEEVSRNRSQRSRRRAARLKKVKEHFAKREEETKQRTNIEEKDIKAEAGMQDQAPKQEKTPCSQPLKQTDSSSKKKQPPLIQSAEHLGEPMEIYSQALNPEKPEGTIINSDLSTEDENVELKQSAFSASEVDEDIKHTEELYTKRQSNSQPFHEGQNSEFMSINVEKAWEHFEKDAKLRVNCLPRSHKMKKEDQLCEEGVESKKSLLPPCGFTFGTIIAPLYHHVFKNMEAEKKDSVLRNSQEDLLFKDQEDGSLNAVTSTDIWPESRISIEPRAHGVSERPFEESTDRNSQETVNTTKYNPSDENRRTSVTVDGPQRQKHTDESLKSNEVKHPEVSPRKRKPPLKPCQSLCLFPTEDPKPLVTTDPNLPQKIHPSSNTPVLKSSVLLGNQTNCIGIEKPENQGSTKSQNQEENVSEYSATQFTNELNFEISPGLTEDNTVGTIDEMSFPSESMHTPKGSFQTSEECRSSQNDCVGEISLCAENVQKLEYVVNIQVKMDQEQNANLESAKKLEYNGGIYTIEHGLKYIDDEDDDLDERGPEGEKERGENLPFLERKEDKVISSFHCKTDPECNDEKNKTLDLGIFELLESEDREMFEETAKSWHKSQKCDFQHIGESQALQEEWDFSEFTSIEANLSNDTHNITYVTKSKMEYLVIDEEQVYEETAAFTRDAELSDINHVLENCKDYHEHNVENEANDSVFRDLHIEDDYKEEFNEVSFKSWQESSQKIVSELTGSTQALDVCETIEREGIDVSNKPEDEESWRMTTVVQDVKDYTEQTSEGTWEVTLGSSIYNM</sequence>
<feature type="compositionally biased region" description="Polar residues" evidence="1">
    <location>
        <begin position="371"/>
        <end position="382"/>
    </location>
</feature>
<dbReference type="EMBL" id="SRMA01027339">
    <property type="protein sequence ID" value="TRY54825.1"/>
    <property type="molecule type" value="Genomic_DNA"/>
</dbReference>
<feature type="compositionally biased region" description="Basic and acidic residues" evidence="1">
    <location>
        <begin position="631"/>
        <end position="649"/>
    </location>
</feature>
<feature type="domain" description="CBM21" evidence="2">
    <location>
        <begin position="132"/>
        <end position="242"/>
    </location>
</feature>
<dbReference type="InterPro" id="IPR005036">
    <property type="entry name" value="CBM21_dom"/>
</dbReference>
<feature type="region of interest" description="Disordered" evidence="1">
    <location>
        <begin position="312"/>
        <end position="390"/>
    </location>
</feature>
<dbReference type="InterPro" id="IPR038175">
    <property type="entry name" value="CBM21_dom_sf"/>
</dbReference>
<evidence type="ECO:0000313" key="3">
    <source>
        <dbReference type="EMBL" id="TRY54825.1"/>
    </source>
</evidence>
<proteinExistence type="predicted"/>
<dbReference type="GO" id="GO:0005979">
    <property type="term" value="P:regulation of glycogen biosynthetic process"/>
    <property type="evidence" value="ECO:0007669"/>
    <property type="project" value="TreeGrafter"/>
</dbReference>
<dbReference type="PANTHER" id="PTHR12307">
    <property type="entry name" value="PROTEIN PHOSPHATASE 1 REGULATORY SUBUNIT"/>
    <property type="match status" value="1"/>
</dbReference>
<organism evidence="3 4">
    <name type="scientific">Danionella cerebrum</name>
    <dbReference type="NCBI Taxonomy" id="2873325"/>
    <lineage>
        <taxon>Eukaryota</taxon>
        <taxon>Metazoa</taxon>
        <taxon>Chordata</taxon>
        <taxon>Craniata</taxon>
        <taxon>Vertebrata</taxon>
        <taxon>Euteleostomi</taxon>
        <taxon>Actinopterygii</taxon>
        <taxon>Neopterygii</taxon>
        <taxon>Teleostei</taxon>
        <taxon>Ostariophysi</taxon>
        <taxon>Cypriniformes</taxon>
        <taxon>Danionidae</taxon>
        <taxon>Danioninae</taxon>
        <taxon>Danionella</taxon>
    </lineage>
</organism>
<accession>A0A553MNR7</accession>
<feature type="compositionally biased region" description="Basic residues" evidence="1">
    <location>
        <begin position="319"/>
        <end position="334"/>
    </location>
</feature>
<dbReference type="Pfam" id="PF03370">
    <property type="entry name" value="CBM_21"/>
    <property type="match status" value="1"/>
</dbReference>
<dbReference type="GO" id="GO:2001069">
    <property type="term" value="F:glycogen binding"/>
    <property type="evidence" value="ECO:0007669"/>
    <property type="project" value="TreeGrafter"/>
</dbReference>
<dbReference type="CDD" id="cd22255">
    <property type="entry name" value="PBD_PPP1R3A"/>
    <property type="match status" value="1"/>
</dbReference>